<name>A0A061HEN2_BLUGR</name>
<dbReference type="InterPro" id="IPR051553">
    <property type="entry name" value="Ran_GTPase-activating"/>
</dbReference>
<gene>
    <name evidence="2" type="ORF">BGT96224_4255</name>
    <name evidence="3" type="ORF">BGT96224V2_LOCUS4394</name>
</gene>
<dbReference type="Proteomes" id="UP000053110">
    <property type="component" value="Unassembled WGS sequence"/>
</dbReference>
<evidence type="ECO:0000256" key="1">
    <source>
        <dbReference type="PROSITE-ProRule" id="PRU00235"/>
    </source>
</evidence>
<protein>
    <submittedName>
        <fullName evidence="3">Bgt-4255</fullName>
    </submittedName>
</protein>
<dbReference type="PANTHER" id="PTHR45982:SF1">
    <property type="entry name" value="REGULATOR OF CHROMOSOME CONDENSATION"/>
    <property type="match status" value="1"/>
</dbReference>
<dbReference type="PROSITE" id="PS50012">
    <property type="entry name" value="RCC1_3"/>
    <property type="match status" value="3"/>
</dbReference>
<dbReference type="PANTHER" id="PTHR45982">
    <property type="entry name" value="REGULATOR OF CHROMOSOME CONDENSATION"/>
    <property type="match status" value="1"/>
</dbReference>
<dbReference type="HOGENOM" id="CLU_046009_1_0_1"/>
<feature type="repeat" description="RCC1" evidence="1">
    <location>
        <begin position="257"/>
        <end position="308"/>
    </location>
</feature>
<dbReference type="Gene3D" id="2.130.10.30">
    <property type="entry name" value="Regulator of chromosome condensation 1/beta-lactamase-inhibitor protein II"/>
    <property type="match status" value="1"/>
</dbReference>
<dbReference type="InterPro" id="IPR009091">
    <property type="entry name" value="RCC1/BLIP-II"/>
</dbReference>
<organism evidence="3">
    <name type="scientific">Blumeria graminis f. sp. tritici 96224</name>
    <dbReference type="NCBI Taxonomy" id="1268274"/>
    <lineage>
        <taxon>Eukaryota</taxon>
        <taxon>Fungi</taxon>
        <taxon>Dikarya</taxon>
        <taxon>Ascomycota</taxon>
        <taxon>Pezizomycotina</taxon>
        <taxon>Leotiomycetes</taxon>
        <taxon>Erysiphales</taxon>
        <taxon>Erysiphaceae</taxon>
        <taxon>Blumeria</taxon>
    </lineage>
</organism>
<dbReference type="GO" id="GO:0005737">
    <property type="term" value="C:cytoplasm"/>
    <property type="evidence" value="ECO:0007669"/>
    <property type="project" value="TreeGrafter"/>
</dbReference>
<feature type="repeat" description="RCC1" evidence="1">
    <location>
        <begin position="155"/>
        <end position="212"/>
    </location>
</feature>
<evidence type="ECO:0000313" key="4">
    <source>
        <dbReference type="Proteomes" id="UP000053110"/>
    </source>
</evidence>
<evidence type="ECO:0000313" key="3">
    <source>
        <dbReference type="EMBL" id="SUZ11221.1"/>
    </source>
</evidence>
<dbReference type="Pfam" id="PF13540">
    <property type="entry name" value="RCC1_2"/>
    <property type="match status" value="1"/>
</dbReference>
<accession>A0A061HEN2</accession>
<reference evidence="4" key="1">
    <citation type="journal article" date="2013" name="Nat. Genet.">
        <title>The wheat powdery mildew genome shows the unique evolution of an obligate biotroph.</title>
        <authorList>
            <person name="Wicker T."/>
            <person name="Oberhaensli S."/>
            <person name="Parlange F."/>
            <person name="Buchmann J.P."/>
            <person name="Shatalina M."/>
            <person name="Roffler S."/>
            <person name="Ben-David R."/>
            <person name="Dolezel J."/>
            <person name="Simkova H."/>
            <person name="Schulze-Lefert P."/>
            <person name="Spanu P.D."/>
            <person name="Bruggmann R."/>
            <person name="Amselem J."/>
            <person name="Quesneville H."/>
            <person name="Ver Loren van Themaat E."/>
            <person name="Paape T."/>
            <person name="Shimizu K.K."/>
            <person name="Keller B."/>
        </authorList>
    </citation>
    <scope>NUCLEOTIDE SEQUENCE [LARGE SCALE GENOMIC DNA]</scope>
    <source>
        <strain evidence="4">96224</strain>
    </source>
</reference>
<reference evidence="2" key="2">
    <citation type="submission" date="2013-01" db="EMBL/GenBank/DDBJ databases">
        <title>The wheat powdery mildew genome reveals unique evolution of an obligate biotroph.</title>
        <authorList>
            <person name="Oberhaensli S."/>
            <person name="Wicker T."/>
            <person name="Keller B."/>
        </authorList>
    </citation>
    <scope>NUCLEOTIDE SEQUENCE</scope>
    <source>
        <strain evidence="2">96224</strain>
    </source>
</reference>
<dbReference type="EMBL" id="KE375084">
    <property type="protein sequence ID" value="EPQ64041.1"/>
    <property type="molecule type" value="Genomic_DNA"/>
</dbReference>
<reference evidence="3" key="3">
    <citation type="submission" date="2018-07" db="EMBL/GenBank/DDBJ databases">
        <authorList>
            <person name="Quirk P.G."/>
            <person name="Krulwich T.A."/>
        </authorList>
    </citation>
    <scope>NUCLEOTIDE SEQUENCE</scope>
    <source>
        <strain evidence="3">96224</strain>
    </source>
</reference>
<dbReference type="AlphaFoldDB" id="A0A061HEN2"/>
<feature type="repeat" description="RCC1" evidence="1">
    <location>
        <begin position="213"/>
        <end position="256"/>
    </location>
</feature>
<sequence>MELWVAGLNAWGQLDSWEQLDNSSPPTSPAEKNTKDIHTFQKCLEDEYIKVLWIGESVTLLDTSHGIMTAGFLDVIARLIIQHPQLYHSVAIAGNDKMAGAYRPFTIAVIEEEILWLFDSPPQYEHEGRRAPKIRENVSAVVANQTSFSALCNTGELWTWGDERFPHCLGRNVNDKSPARIPAKPEYFNQLPTGPIKKVSSGGYVTGALTVGHDLYVWGIHPVLDLRGDPSPVDLDGADFEDFAIGNDHVLALTTDGKLFVVGLGSNGQLGRKVDRLDDWNEVCLTLGEGQRITEVHAGYKSSFIIVE</sequence>
<dbReference type="GO" id="GO:0005085">
    <property type="term" value="F:guanyl-nucleotide exchange factor activity"/>
    <property type="evidence" value="ECO:0007669"/>
    <property type="project" value="TreeGrafter"/>
</dbReference>
<proteinExistence type="predicted"/>
<dbReference type="SUPFAM" id="SSF50985">
    <property type="entry name" value="RCC1/BLIP-II"/>
    <property type="match status" value="1"/>
</dbReference>
<dbReference type="EMBL" id="UIGY01000115">
    <property type="protein sequence ID" value="SUZ11221.1"/>
    <property type="molecule type" value="Genomic_DNA"/>
</dbReference>
<dbReference type="InterPro" id="IPR000408">
    <property type="entry name" value="Reg_chr_condens"/>
</dbReference>
<evidence type="ECO:0000313" key="2">
    <source>
        <dbReference type="EMBL" id="EPQ64041.1"/>
    </source>
</evidence>
<dbReference type="OrthoDB" id="5370059at2759"/>